<organism evidence="1 2">
    <name type="scientific">Euplotes crassus</name>
    <dbReference type="NCBI Taxonomy" id="5936"/>
    <lineage>
        <taxon>Eukaryota</taxon>
        <taxon>Sar</taxon>
        <taxon>Alveolata</taxon>
        <taxon>Ciliophora</taxon>
        <taxon>Intramacronucleata</taxon>
        <taxon>Spirotrichea</taxon>
        <taxon>Hypotrichia</taxon>
        <taxon>Euplotida</taxon>
        <taxon>Euplotidae</taxon>
        <taxon>Moneuplotes</taxon>
    </lineage>
</organism>
<sequence length="255" mass="29812">MEDLRDKEHNLLREDVELDFAIHLENKCKIFNPRKFTGKESYFDRLSILRALSINIPRPLYSSNKIKNYSTVNYGAPHNHFSKINVTHKRKGYINLTRQFDYDFRSSSGSPFIPINIKKFWSPSSSCFFDSLKITQSNLIKLFFTLQSVAKLSFYKCSFGEVTRSSNIITQLNNTELNFLMCTDFKARQFSSEIKVFSSILRFIKNTSISKRINSLKVVPFEDQEQLRDLVVSHELEHMKFLYGITLVDENTLEV</sequence>
<evidence type="ECO:0000313" key="1">
    <source>
        <dbReference type="EMBL" id="CAI2378665.1"/>
    </source>
</evidence>
<dbReference type="AlphaFoldDB" id="A0AAD2D3C6"/>
<evidence type="ECO:0000313" key="2">
    <source>
        <dbReference type="Proteomes" id="UP001295684"/>
    </source>
</evidence>
<reference evidence="1" key="1">
    <citation type="submission" date="2023-07" db="EMBL/GenBank/DDBJ databases">
        <authorList>
            <consortium name="AG Swart"/>
            <person name="Singh M."/>
            <person name="Singh A."/>
            <person name="Seah K."/>
            <person name="Emmerich C."/>
        </authorList>
    </citation>
    <scope>NUCLEOTIDE SEQUENCE</scope>
    <source>
        <strain evidence="1">DP1</strain>
    </source>
</reference>
<protein>
    <submittedName>
        <fullName evidence="1">Uncharacterized protein</fullName>
    </submittedName>
</protein>
<proteinExistence type="predicted"/>
<dbReference type="Proteomes" id="UP001295684">
    <property type="component" value="Unassembled WGS sequence"/>
</dbReference>
<accession>A0AAD2D3C6</accession>
<name>A0AAD2D3C6_EUPCR</name>
<keyword evidence="2" id="KW-1185">Reference proteome</keyword>
<comment type="caution">
    <text evidence="1">The sequence shown here is derived from an EMBL/GenBank/DDBJ whole genome shotgun (WGS) entry which is preliminary data.</text>
</comment>
<gene>
    <name evidence="1" type="ORF">ECRASSUSDP1_LOCUS20064</name>
</gene>
<dbReference type="EMBL" id="CAMPGE010020418">
    <property type="protein sequence ID" value="CAI2378665.1"/>
    <property type="molecule type" value="Genomic_DNA"/>
</dbReference>